<keyword evidence="4 5" id="KW-0963">Cytoplasm</keyword>
<evidence type="ECO:0000256" key="3">
    <source>
        <dbReference type="ARBA" id="ARBA00018111"/>
    </source>
</evidence>
<evidence type="ECO:0000256" key="1">
    <source>
        <dbReference type="ARBA" id="ARBA00004496"/>
    </source>
</evidence>
<evidence type="ECO:0000313" key="7">
    <source>
        <dbReference type="Proteomes" id="UP000249008"/>
    </source>
</evidence>
<dbReference type="EMBL" id="LS483487">
    <property type="protein sequence ID" value="SQJ15105.1"/>
    <property type="molecule type" value="Genomic_DNA"/>
</dbReference>
<dbReference type="RefSeq" id="WP_005979734.1">
    <property type="nucleotide sequence ID" value="NZ_BAABXY010000001.1"/>
</dbReference>
<evidence type="ECO:0000256" key="4">
    <source>
        <dbReference type="ARBA" id="ARBA00022490"/>
    </source>
</evidence>
<dbReference type="HAMAP" id="MF_01114">
    <property type="entry name" value="RecX"/>
    <property type="match status" value="1"/>
</dbReference>
<dbReference type="KEGG" id="ful:C4N20_05475"/>
<comment type="similarity">
    <text evidence="2 5">Belongs to the RecX family.</text>
</comment>
<dbReference type="InterPro" id="IPR003783">
    <property type="entry name" value="Regulatory_RecX"/>
</dbReference>
<comment type="function">
    <text evidence="5">Modulates RecA activity.</text>
</comment>
<evidence type="ECO:0000256" key="2">
    <source>
        <dbReference type="ARBA" id="ARBA00009695"/>
    </source>
</evidence>
<reference evidence="6 7" key="1">
    <citation type="submission" date="2018-06" db="EMBL/GenBank/DDBJ databases">
        <authorList>
            <consortium name="Pathogen Informatics"/>
            <person name="Doyle S."/>
        </authorList>
    </citation>
    <scope>NUCLEOTIDE SEQUENCE [LARGE SCALE GENOMIC DNA]</scope>
    <source>
        <strain evidence="6 7">NCTC12112</strain>
    </source>
</reference>
<gene>
    <name evidence="5" type="primary">recX</name>
    <name evidence="6" type="ORF">NCTC12112_02982</name>
</gene>
<dbReference type="PANTHER" id="PTHR33602">
    <property type="entry name" value="REGULATORY PROTEIN RECX FAMILY PROTEIN"/>
    <property type="match status" value="1"/>
</dbReference>
<sequence>MKKFNLKGNKIYFDEIFYIDLNKNTITEFDLKNKEFLTDEEYEALIRLRALSMGYFLLSKQDYSIKELKTKLLLKYREKNIIDKIIEEFREKNYLDDYEYGRSYVRNHNYGKKKMEFMLFQKGVSQEIIKEIIRENSVKELEEIKKLWIRLGDKEKEKKILSLMRKGFEYQDIKKAVSELE</sequence>
<accession>A0AAX2JEF5</accession>
<dbReference type="PANTHER" id="PTHR33602:SF1">
    <property type="entry name" value="REGULATORY PROTEIN RECX FAMILY PROTEIN"/>
    <property type="match status" value="1"/>
</dbReference>
<protein>
    <recommendedName>
        <fullName evidence="3 5">Regulatory protein RecX</fullName>
    </recommendedName>
</protein>
<dbReference type="GO" id="GO:0005737">
    <property type="term" value="C:cytoplasm"/>
    <property type="evidence" value="ECO:0007669"/>
    <property type="project" value="UniProtKB-SubCell"/>
</dbReference>
<dbReference type="Gene3D" id="1.10.10.10">
    <property type="entry name" value="Winged helix-like DNA-binding domain superfamily/Winged helix DNA-binding domain"/>
    <property type="match status" value="2"/>
</dbReference>
<dbReference type="InterPro" id="IPR036388">
    <property type="entry name" value="WH-like_DNA-bd_sf"/>
</dbReference>
<name>A0AAX2JEF5_9FUSO</name>
<proteinExistence type="inferred from homology"/>
<comment type="subcellular location">
    <subcellularLocation>
        <location evidence="1 5">Cytoplasm</location>
    </subcellularLocation>
</comment>
<evidence type="ECO:0000256" key="5">
    <source>
        <dbReference type="HAMAP-Rule" id="MF_01114"/>
    </source>
</evidence>
<dbReference type="GO" id="GO:0006282">
    <property type="term" value="P:regulation of DNA repair"/>
    <property type="evidence" value="ECO:0007669"/>
    <property type="project" value="UniProtKB-UniRule"/>
</dbReference>
<dbReference type="AlphaFoldDB" id="A0AAX2JEF5"/>
<organism evidence="6 7">
    <name type="scientific">Fusobacterium ulcerans</name>
    <dbReference type="NCBI Taxonomy" id="861"/>
    <lineage>
        <taxon>Bacteria</taxon>
        <taxon>Fusobacteriati</taxon>
        <taxon>Fusobacteriota</taxon>
        <taxon>Fusobacteriia</taxon>
        <taxon>Fusobacteriales</taxon>
        <taxon>Fusobacteriaceae</taxon>
        <taxon>Fusobacterium</taxon>
    </lineage>
</organism>
<dbReference type="Proteomes" id="UP000249008">
    <property type="component" value="Chromosome 1"/>
</dbReference>
<dbReference type="GeneID" id="78454248"/>
<evidence type="ECO:0000313" key="6">
    <source>
        <dbReference type="EMBL" id="SQJ15105.1"/>
    </source>
</evidence>